<name>A0A9N9MLX9_9CUCU</name>
<organism evidence="1 2">
    <name type="scientific">Ceutorhynchus assimilis</name>
    <name type="common">cabbage seed weevil</name>
    <dbReference type="NCBI Taxonomy" id="467358"/>
    <lineage>
        <taxon>Eukaryota</taxon>
        <taxon>Metazoa</taxon>
        <taxon>Ecdysozoa</taxon>
        <taxon>Arthropoda</taxon>
        <taxon>Hexapoda</taxon>
        <taxon>Insecta</taxon>
        <taxon>Pterygota</taxon>
        <taxon>Neoptera</taxon>
        <taxon>Endopterygota</taxon>
        <taxon>Coleoptera</taxon>
        <taxon>Polyphaga</taxon>
        <taxon>Cucujiformia</taxon>
        <taxon>Curculionidae</taxon>
        <taxon>Ceutorhynchinae</taxon>
        <taxon>Ceutorhynchus</taxon>
    </lineage>
</organism>
<dbReference type="AlphaFoldDB" id="A0A9N9MLX9"/>
<reference evidence="1" key="1">
    <citation type="submission" date="2022-01" db="EMBL/GenBank/DDBJ databases">
        <authorList>
            <person name="King R."/>
        </authorList>
    </citation>
    <scope>NUCLEOTIDE SEQUENCE</scope>
</reference>
<evidence type="ECO:0000313" key="1">
    <source>
        <dbReference type="EMBL" id="CAG9767398.1"/>
    </source>
</evidence>
<evidence type="ECO:0000313" key="2">
    <source>
        <dbReference type="Proteomes" id="UP001152799"/>
    </source>
</evidence>
<protein>
    <submittedName>
        <fullName evidence="1">Uncharacterized protein</fullName>
    </submittedName>
</protein>
<proteinExistence type="predicted"/>
<gene>
    <name evidence="1" type="ORF">CEUTPL_LOCUS7963</name>
</gene>
<dbReference type="Proteomes" id="UP001152799">
    <property type="component" value="Chromosome 4"/>
</dbReference>
<keyword evidence="2" id="KW-1185">Reference proteome</keyword>
<dbReference type="OrthoDB" id="10685449at2759"/>
<dbReference type="EMBL" id="OU892280">
    <property type="protein sequence ID" value="CAG9767398.1"/>
    <property type="molecule type" value="Genomic_DNA"/>
</dbReference>
<accession>A0A9N9MLX9</accession>
<sequence length="477" mass="55291">MSVLQETEEGIEETITAIAWENIGKTALPFIRKTNGQLLTSKHLLKDVLFRKEFEILKDEIFDLTCSPRLRRFNASRLENRLLHETSLEMLNVSLADRPICLLIIDDAFQVYTILKSFYIIITEKTFPDPLYGFVYLESSPTPIPFLSVKNVGLVVPTCFFECPRLKPIMFSLTDHWDLVNLKLLFKLLKIRKNLYDNIKVVRLKSLLSSYPEACKSYSVAHQLPEIVDVSEFTVYDDDIIIVENQPDSIEILSSDDESSNTQEPKKLNIKFTSQKLDFFQDKKDGQEISHEDTKKQDNLDKSLALLPQPANSNPTNQQFVFQNQVTILDIVPQENQECLPLNTHHNSDSDAKLGFHKVHKIIAGNSWTNYDVGLQRFRDFEYEFICISTKQNHTKKVFLINLSEILGIMFPKVKVDSFMANCNKFSLKIFALDTHHIEFLASFYAQKKLVPPKDYFYLELRKFCDVYWSLRRSVEG</sequence>